<keyword evidence="2" id="KW-1185">Reference proteome</keyword>
<reference evidence="1" key="1">
    <citation type="submission" date="2018-02" db="EMBL/GenBank/DDBJ databases">
        <title>The genomes of Aspergillus section Nigri reveals drivers in fungal speciation.</title>
        <authorList>
            <consortium name="DOE Joint Genome Institute"/>
            <person name="Vesth T.C."/>
            <person name="Nybo J."/>
            <person name="Theobald S."/>
            <person name="Brandl J."/>
            <person name="Frisvad J.C."/>
            <person name="Nielsen K.F."/>
            <person name="Lyhne E.K."/>
            <person name="Kogle M.E."/>
            <person name="Kuo A."/>
            <person name="Riley R."/>
            <person name="Clum A."/>
            <person name="Nolan M."/>
            <person name="Lipzen A."/>
            <person name="Salamov A."/>
            <person name="Henrissat B."/>
            <person name="Wiebenga A."/>
            <person name="De vries R.P."/>
            <person name="Grigoriev I.V."/>
            <person name="Mortensen U.H."/>
            <person name="Andersen M.R."/>
            <person name="Baker S.E."/>
        </authorList>
    </citation>
    <scope>NUCLEOTIDE SEQUENCE</scope>
    <source>
        <strain evidence="1">CBS 121060</strain>
    </source>
</reference>
<keyword evidence="1" id="KW-0808">Transferase</keyword>
<proteinExistence type="predicted"/>
<organism evidence="1 2">
    <name type="scientific">Aspergillus aculeatinus CBS 121060</name>
    <dbReference type="NCBI Taxonomy" id="1448322"/>
    <lineage>
        <taxon>Eukaryota</taxon>
        <taxon>Fungi</taxon>
        <taxon>Dikarya</taxon>
        <taxon>Ascomycota</taxon>
        <taxon>Pezizomycotina</taxon>
        <taxon>Eurotiomycetes</taxon>
        <taxon>Eurotiomycetidae</taxon>
        <taxon>Eurotiales</taxon>
        <taxon>Aspergillaceae</taxon>
        <taxon>Aspergillus</taxon>
        <taxon>Aspergillus subgen. Circumdati</taxon>
    </lineage>
</organism>
<evidence type="ECO:0000313" key="2">
    <source>
        <dbReference type="Proteomes" id="UP000249661"/>
    </source>
</evidence>
<accession>A0ACD1GUR8</accession>
<dbReference type="Proteomes" id="UP000249661">
    <property type="component" value="Unassembled WGS sequence"/>
</dbReference>
<sequence length="1146" mass="125324">MSDLNFNIDNLSRSLIAKASSAGRPLSATEQRVASVTLDTESPTDQYFTTTHLTQLLNPLFDSRDHVSVLEIRPGPKSILHYLSPRLRRKVWRYTAIEPEDSSATILEEWLHSTSDTESPLPCLESPPNIRRISLDMAFPTLTGAMPVAYNSKERFDIIFFSNGTHSVLRFASMQWTLQMLAKRPEGGMVVMIHDGTLPMYVTGLVCHKTASLPARAFRVVNDDGVLDRLDSYNTSSSLSNRWRSFCRSVGRCEREDSDYLLIAMPTIMTVFQKHANSFGELTMLVPMLNKPLKDRVARLNHSPLIVKPRNIQHVQHCVRWALKHGAGLTVIGGGHSDHCIRPHVASVDMIEFDEVHIVPVEAGTEDSKPDSGSVVVAGGGCKTGDIIKKTMMAGLTVPLGSRPSVGAGLWLQGGSGHLARLYGLACDAIVGAVLVSVDSSQILCVGNVPIQHRPAGVVRPENESDILWAIKGAGTNIGIIVSVTFKAFVAPAYSVRNWAIPLTDRVEARQKLVEFDQFASKLPRNCTADAYLYLDMDQLHLGVTMIEACTTDPTHELPYPTPNCTFLGSEHDIKDVDSVGLFDADLYMTKIHGGHRSGKTYSFKRCLFLKQVGQADVTDILLTAMETRPTPLCYVQLLQGGGAVNDVAADATAFGCRDWDFACMISGVWPREDEVEVAGAVERWVYDVAKDLLPLSSGSYSTDLGPDPRDSALAAKAFGLNRLRLAHIKHSLDPHNVLAYACPLPKAPQHKLIILITGESCAGKDYCARIWASVFTHGSFTVRTVSISDATKRAYAAATGADLNLLLSDRAYKEQHRPALTEFFRGQARVRPQLPEEHFLGVVYGAVDLDVLLITGMRDQTPVAAFSHLVPGTRLIDVRIEASEETRQARRGCQGRQQELKDKTDSAEGTSNPAALEYCPSLIFENDTPGDEAVREFGEQHLLPLVDENLQRLANMVRRVHDFPRPAIDFRHVLGISQQPGGIALCTSLLQSHFTGDWAKVGAIACCEAGSFVYGSALAMQVDVPLALIREGGKLPPPTVSVPKSTSHISSMAPRESSCDSSEKRLEIEQDLIPEGASVVVVDDVLATGRTLCAVLDLLVEAGIRAEDVSIMVVAEFPVHRGRELLRQRGFGNVNIQSLLVFDGA</sequence>
<gene>
    <name evidence="1" type="ORF">BO66DRAFT_475375</name>
</gene>
<protein>
    <submittedName>
        <fullName evidence="1">Phosphoribosyl transferase domain protein</fullName>
    </submittedName>
</protein>
<name>A0ACD1GUR8_9EURO</name>
<dbReference type="EMBL" id="KZ825001">
    <property type="protein sequence ID" value="RAH65065.1"/>
    <property type="molecule type" value="Genomic_DNA"/>
</dbReference>
<evidence type="ECO:0000313" key="1">
    <source>
        <dbReference type="EMBL" id="RAH65065.1"/>
    </source>
</evidence>